<keyword evidence="2" id="KW-1185">Reference proteome</keyword>
<evidence type="ECO:0000313" key="2">
    <source>
        <dbReference type="Proteomes" id="UP001054837"/>
    </source>
</evidence>
<protein>
    <submittedName>
        <fullName evidence="1">Uncharacterized protein</fullName>
    </submittedName>
</protein>
<proteinExistence type="predicted"/>
<dbReference type="Proteomes" id="UP001054837">
    <property type="component" value="Unassembled WGS sequence"/>
</dbReference>
<dbReference type="AlphaFoldDB" id="A0AAV4T2J5"/>
<reference evidence="1 2" key="1">
    <citation type="submission" date="2021-06" db="EMBL/GenBank/DDBJ databases">
        <title>Caerostris darwini draft genome.</title>
        <authorList>
            <person name="Kono N."/>
            <person name="Arakawa K."/>
        </authorList>
    </citation>
    <scope>NUCLEOTIDE SEQUENCE [LARGE SCALE GENOMIC DNA]</scope>
</reference>
<accession>A0AAV4T2J5</accession>
<comment type="caution">
    <text evidence="1">The sequence shown here is derived from an EMBL/GenBank/DDBJ whole genome shotgun (WGS) entry which is preliminary data.</text>
</comment>
<evidence type="ECO:0000313" key="1">
    <source>
        <dbReference type="EMBL" id="GIY40369.1"/>
    </source>
</evidence>
<sequence>MLETGHLLRCNSWSFWWILLSQDSSYLRVFFLSFCLFRSPLFLIGLFASPCVYIPSNISSSFKPQFTSHHRPESTSRDHLKTAIGLMEKS</sequence>
<organism evidence="1 2">
    <name type="scientific">Caerostris darwini</name>
    <dbReference type="NCBI Taxonomy" id="1538125"/>
    <lineage>
        <taxon>Eukaryota</taxon>
        <taxon>Metazoa</taxon>
        <taxon>Ecdysozoa</taxon>
        <taxon>Arthropoda</taxon>
        <taxon>Chelicerata</taxon>
        <taxon>Arachnida</taxon>
        <taxon>Araneae</taxon>
        <taxon>Araneomorphae</taxon>
        <taxon>Entelegynae</taxon>
        <taxon>Araneoidea</taxon>
        <taxon>Araneidae</taxon>
        <taxon>Caerostris</taxon>
    </lineage>
</organism>
<name>A0AAV4T2J5_9ARAC</name>
<gene>
    <name evidence="1" type="ORF">CDAR_480071</name>
</gene>
<dbReference type="EMBL" id="BPLQ01008922">
    <property type="protein sequence ID" value="GIY40369.1"/>
    <property type="molecule type" value="Genomic_DNA"/>
</dbReference>